<dbReference type="Proteomes" id="UP000494256">
    <property type="component" value="Unassembled WGS sequence"/>
</dbReference>
<evidence type="ECO:0000313" key="3">
    <source>
        <dbReference type="Proteomes" id="UP000494256"/>
    </source>
</evidence>
<dbReference type="AlphaFoldDB" id="A0A8S1A8Q8"/>
<proteinExistence type="predicted"/>
<protein>
    <recommendedName>
        <fullName evidence="1">SPIN-DOC-like zinc-finger domain-containing protein</fullName>
    </recommendedName>
</protein>
<dbReference type="PANTHER" id="PTHR45913">
    <property type="entry name" value="EPM2A-INTERACTING PROTEIN 1"/>
    <property type="match status" value="1"/>
</dbReference>
<dbReference type="InterPro" id="IPR040647">
    <property type="entry name" value="SPIN-DOC_Znf-C2H2"/>
</dbReference>
<gene>
    <name evidence="2" type="ORF">APLA_LOCUS9224</name>
</gene>
<reference evidence="2 3" key="1">
    <citation type="submission" date="2020-04" db="EMBL/GenBank/DDBJ databases">
        <authorList>
            <person name="Wallbank WR R."/>
            <person name="Pardo Diaz C."/>
            <person name="Kozak K."/>
            <person name="Martin S."/>
            <person name="Jiggins C."/>
            <person name="Moest M."/>
            <person name="Warren A I."/>
            <person name="Byers J.R.P. K."/>
            <person name="Montejo-Kovacevich G."/>
            <person name="Yen C E."/>
        </authorList>
    </citation>
    <scope>NUCLEOTIDE SEQUENCE [LARGE SCALE GENOMIC DNA]</scope>
</reference>
<evidence type="ECO:0000313" key="2">
    <source>
        <dbReference type="EMBL" id="CAB3240764.1"/>
    </source>
</evidence>
<dbReference type="EMBL" id="CADEBD010000309">
    <property type="protein sequence ID" value="CAB3240764.1"/>
    <property type="molecule type" value="Genomic_DNA"/>
</dbReference>
<feature type="domain" description="SPIN-DOC-like zinc-finger" evidence="1">
    <location>
        <begin position="20"/>
        <end position="74"/>
    </location>
</feature>
<name>A0A8S1A8Q8_ARCPL</name>
<evidence type="ECO:0000259" key="1">
    <source>
        <dbReference type="Pfam" id="PF18658"/>
    </source>
</evidence>
<dbReference type="PANTHER" id="PTHR45913:SF5">
    <property type="entry name" value="GENERAL TRANSCRIPTION FACTOR II-I REPEAT DOMAIN-CONTAINING PROTEIN 2A-LIKE PROTEIN"/>
    <property type="match status" value="1"/>
</dbReference>
<organism evidence="2 3">
    <name type="scientific">Arctia plantaginis</name>
    <name type="common">Wood tiger moth</name>
    <name type="synonym">Phalaena plantaginis</name>
    <dbReference type="NCBI Taxonomy" id="874455"/>
    <lineage>
        <taxon>Eukaryota</taxon>
        <taxon>Metazoa</taxon>
        <taxon>Ecdysozoa</taxon>
        <taxon>Arthropoda</taxon>
        <taxon>Hexapoda</taxon>
        <taxon>Insecta</taxon>
        <taxon>Pterygota</taxon>
        <taxon>Neoptera</taxon>
        <taxon>Endopterygota</taxon>
        <taxon>Lepidoptera</taxon>
        <taxon>Glossata</taxon>
        <taxon>Ditrysia</taxon>
        <taxon>Noctuoidea</taxon>
        <taxon>Erebidae</taxon>
        <taxon>Arctiinae</taxon>
        <taxon>Arctia</taxon>
    </lineage>
</organism>
<accession>A0A8S1A8Q8</accession>
<dbReference type="OrthoDB" id="30343at2759"/>
<sequence>MDKPGLSKIRKVKDENRQFQEIWTEKYFFVWSHNKVVCLICKNSVAIAKEYNVKRHYETQHPSFIKFTGELRKQKMLRENGLKRELIGQQAMFTKPIQDSETATEVSYEISRMIAKRSRPFNDGDFVKECIEIAAKKMCPEATKKFEKMQLNRMTIQRRIMFLSGNIAEQLNEKTKIIEFFSLALDECTDISSTAQLLIFIRGVTQDFEVLEELLGMCSLKGQTRGVDILNVLLDESSKTNLDLSKLSGVATDGAPSMIGVNSG</sequence>
<comment type="caution">
    <text evidence="2">The sequence shown here is derived from an EMBL/GenBank/DDBJ whole genome shotgun (WGS) entry which is preliminary data.</text>
</comment>
<dbReference type="Pfam" id="PF18658">
    <property type="entry name" value="zf-C2H2_12"/>
    <property type="match status" value="1"/>
</dbReference>